<dbReference type="Proteomes" id="UP000277300">
    <property type="component" value="Unassembled WGS sequence"/>
</dbReference>
<sequence length="211" mass="23977">MRETSGGGEANEGYTRPRLAHLESILQELSRHEEHTTFQSVERTSMNTKQRLLNGQLLQTKKNDEQEEGHRAQSERALEQLQAQVTQLKGEFSTLKDKYQALEHERDMLLADNKMSAKDIEAKETQVDELMQLLDLERSKQPIVAAEPKEIPAGDQDNSELQGRVKMLEENVAQMNGYADQLEMVIAQCPSCTDKLRSESTQDFTAEDKAE</sequence>
<dbReference type="EMBL" id="MBAD02000237">
    <property type="protein sequence ID" value="RLN70447.1"/>
    <property type="molecule type" value="Genomic_DNA"/>
</dbReference>
<reference evidence="4 5" key="1">
    <citation type="submission" date="2018-07" db="EMBL/GenBank/DDBJ databases">
        <title>Genome sequencing of oomycete isolates from Chile give support for New Zealand origin for Phytophthora kernoviae and make available the first Nothophytophthora sp. genome.</title>
        <authorList>
            <person name="Studholme D.J."/>
            <person name="Sanfuentes E."/>
            <person name="Panda P."/>
            <person name="Hill R."/>
            <person name="Sambles C."/>
            <person name="Grant M."/>
            <person name="Williams N.M."/>
            <person name="Mcdougal R.L."/>
        </authorList>
    </citation>
    <scope>NUCLEOTIDE SEQUENCE [LARGE SCALE GENOMIC DNA]</scope>
    <source>
        <strain evidence="2">Chile6</strain>
        <strain evidence="3">Chile7</strain>
    </source>
</reference>
<evidence type="ECO:0008006" key="6">
    <source>
        <dbReference type="Google" id="ProtNLM"/>
    </source>
</evidence>
<evidence type="ECO:0000313" key="2">
    <source>
        <dbReference type="EMBL" id="RLN58330.1"/>
    </source>
</evidence>
<comment type="caution">
    <text evidence="2">The sequence shown here is derived from an EMBL/GenBank/DDBJ whole genome shotgun (WGS) entry which is preliminary data.</text>
</comment>
<feature type="compositionally biased region" description="Polar residues" evidence="1">
    <location>
        <begin position="37"/>
        <end position="60"/>
    </location>
</feature>
<evidence type="ECO:0000313" key="4">
    <source>
        <dbReference type="Proteomes" id="UP000277300"/>
    </source>
</evidence>
<name>A0A3F2RJ75_9STRA</name>
<dbReference type="AlphaFoldDB" id="A0A3F2RJ75"/>
<evidence type="ECO:0000313" key="3">
    <source>
        <dbReference type="EMBL" id="RLN70447.1"/>
    </source>
</evidence>
<evidence type="ECO:0000313" key="5">
    <source>
        <dbReference type="Proteomes" id="UP000284657"/>
    </source>
</evidence>
<feature type="compositionally biased region" description="Basic and acidic residues" evidence="1">
    <location>
        <begin position="61"/>
        <end position="74"/>
    </location>
</feature>
<feature type="region of interest" description="Disordered" evidence="1">
    <location>
        <begin position="34"/>
        <end position="74"/>
    </location>
</feature>
<evidence type="ECO:0000256" key="1">
    <source>
        <dbReference type="SAM" id="MobiDB-lite"/>
    </source>
</evidence>
<protein>
    <recommendedName>
        <fullName evidence="6">FIP-RBD domain-containing protein</fullName>
    </recommendedName>
</protein>
<dbReference type="Proteomes" id="UP000284657">
    <property type="component" value="Unassembled WGS sequence"/>
</dbReference>
<dbReference type="OrthoDB" id="126716at2759"/>
<proteinExistence type="predicted"/>
<gene>
    <name evidence="3" type="ORF">BBJ29_004602</name>
    <name evidence="2" type="ORF">BBP00_00007054</name>
</gene>
<organism evidence="2 4">
    <name type="scientific">Phytophthora kernoviae</name>
    <dbReference type="NCBI Taxonomy" id="325452"/>
    <lineage>
        <taxon>Eukaryota</taxon>
        <taxon>Sar</taxon>
        <taxon>Stramenopiles</taxon>
        <taxon>Oomycota</taxon>
        <taxon>Peronosporomycetes</taxon>
        <taxon>Peronosporales</taxon>
        <taxon>Peronosporaceae</taxon>
        <taxon>Phytophthora</taxon>
    </lineage>
</organism>
<accession>A0A3F2RJ75</accession>
<dbReference type="EMBL" id="MBDO02000266">
    <property type="protein sequence ID" value="RLN58330.1"/>
    <property type="molecule type" value="Genomic_DNA"/>
</dbReference>